<sequence>MLNYEILNNVRAANPVVVTFANFVTPQIVANAVNVIGGSPIMSLEPLEADDMVTIANAVTLNLGTGKGSAYDMPELVALGTAANRLQRPVIIDPVAVNIPFRSKLVEELRGKIKIDIIRGNASEIAYFANITAESRGIDAVGEIDVVTVAKTAAHKTGAIIALTGARDVVTDGETTYVINNNTPLLATNVGSGDMLSSLIGAFVLPHENHVDAVATAVLAMGVAGQLAAQTAPNKPGTFAVNLLDELYQLTPSKLQAFGDWELVK</sequence>
<dbReference type="InterPro" id="IPR029056">
    <property type="entry name" value="Ribokinase-like"/>
</dbReference>
<evidence type="ECO:0000256" key="1">
    <source>
        <dbReference type="ARBA" id="ARBA00001771"/>
    </source>
</evidence>
<dbReference type="Proteomes" id="UP000292886">
    <property type="component" value="Chromosome"/>
</dbReference>
<keyword evidence="5 11" id="KW-0479">Metal-binding</keyword>
<evidence type="ECO:0000256" key="7">
    <source>
        <dbReference type="ARBA" id="ARBA00022777"/>
    </source>
</evidence>
<evidence type="ECO:0000256" key="6">
    <source>
        <dbReference type="ARBA" id="ARBA00022741"/>
    </source>
</evidence>
<evidence type="ECO:0000313" key="12">
    <source>
        <dbReference type="EMBL" id="QBO37419.1"/>
    </source>
</evidence>
<dbReference type="AlphaFoldDB" id="A0A4P6YWX9"/>
<dbReference type="GO" id="GO:0009228">
    <property type="term" value="P:thiamine biosynthetic process"/>
    <property type="evidence" value="ECO:0007669"/>
    <property type="project" value="UniProtKB-KW"/>
</dbReference>
<comment type="pathway">
    <text evidence="3 11">Cofactor biosynthesis; thiamine diphosphate biosynthesis; 4-methyl-5-(2-phosphoethyl)-thiazole from 5-(2-hydroxyethyl)-4-methylthiazole: step 1/1.</text>
</comment>
<keyword evidence="6 11" id="KW-0547">Nucleotide-binding</keyword>
<feature type="binding site" evidence="11">
    <location>
        <position position="119"/>
    </location>
    <ligand>
        <name>ATP</name>
        <dbReference type="ChEBI" id="CHEBI:30616"/>
    </ligand>
</feature>
<dbReference type="GO" id="GO:0004417">
    <property type="term" value="F:hydroxyethylthiazole kinase activity"/>
    <property type="evidence" value="ECO:0007669"/>
    <property type="project" value="UniProtKB-UniRule"/>
</dbReference>
<keyword evidence="10 11" id="KW-0784">Thiamine biosynthesis</keyword>
<dbReference type="GO" id="GO:0000287">
    <property type="term" value="F:magnesium ion binding"/>
    <property type="evidence" value="ECO:0007669"/>
    <property type="project" value="UniProtKB-UniRule"/>
</dbReference>
<dbReference type="PIRSF" id="PIRSF000513">
    <property type="entry name" value="Thz_kinase"/>
    <property type="match status" value="1"/>
</dbReference>
<dbReference type="Pfam" id="PF02110">
    <property type="entry name" value="HK"/>
    <property type="match status" value="1"/>
</dbReference>
<keyword evidence="8 11" id="KW-0067">ATP-binding</keyword>
<dbReference type="OrthoDB" id="9778146at2"/>
<keyword evidence="7 11" id="KW-0418">Kinase</keyword>
<keyword evidence="4 11" id="KW-0808">Transferase</keyword>
<dbReference type="KEGG" id="wei:EQG49_13530"/>
<name>A0A4P6YWX9_9LACO</name>
<evidence type="ECO:0000256" key="2">
    <source>
        <dbReference type="ARBA" id="ARBA00001946"/>
    </source>
</evidence>
<dbReference type="RefSeq" id="WP_133364496.1">
    <property type="nucleotide sequence ID" value="NZ_CP037940.1"/>
</dbReference>
<dbReference type="GO" id="GO:0005524">
    <property type="term" value="F:ATP binding"/>
    <property type="evidence" value="ECO:0007669"/>
    <property type="project" value="UniProtKB-UniRule"/>
</dbReference>
<evidence type="ECO:0000256" key="4">
    <source>
        <dbReference type="ARBA" id="ARBA00022679"/>
    </source>
</evidence>
<dbReference type="UniPathway" id="UPA00060">
    <property type="reaction ID" value="UER00139"/>
</dbReference>
<comment type="function">
    <text evidence="11">Catalyzes the phosphorylation of the hydroxyl group of 4-methyl-5-beta-hydroxyethylthiazole (THZ).</text>
</comment>
<comment type="catalytic activity">
    <reaction evidence="1 11">
        <text>5-(2-hydroxyethyl)-4-methylthiazole + ATP = 4-methyl-5-(2-phosphooxyethyl)-thiazole + ADP + H(+)</text>
        <dbReference type="Rhea" id="RHEA:24212"/>
        <dbReference type="ChEBI" id="CHEBI:15378"/>
        <dbReference type="ChEBI" id="CHEBI:17957"/>
        <dbReference type="ChEBI" id="CHEBI:30616"/>
        <dbReference type="ChEBI" id="CHEBI:58296"/>
        <dbReference type="ChEBI" id="CHEBI:456216"/>
        <dbReference type="EC" id="2.7.1.50"/>
    </reaction>
</comment>
<comment type="cofactor">
    <cofactor evidence="2 11">
        <name>Mg(2+)</name>
        <dbReference type="ChEBI" id="CHEBI:18420"/>
    </cofactor>
</comment>
<feature type="binding site" evidence="11">
    <location>
        <position position="191"/>
    </location>
    <ligand>
        <name>substrate</name>
    </ligand>
</feature>
<comment type="similarity">
    <text evidence="11">Belongs to the Thz kinase family.</text>
</comment>
<organism evidence="12 13">
    <name type="scientific">Periweissella cryptocerci</name>
    <dbReference type="NCBI Taxonomy" id="2506420"/>
    <lineage>
        <taxon>Bacteria</taxon>
        <taxon>Bacillati</taxon>
        <taxon>Bacillota</taxon>
        <taxon>Bacilli</taxon>
        <taxon>Lactobacillales</taxon>
        <taxon>Lactobacillaceae</taxon>
        <taxon>Periweissella</taxon>
    </lineage>
</organism>
<evidence type="ECO:0000256" key="9">
    <source>
        <dbReference type="ARBA" id="ARBA00022842"/>
    </source>
</evidence>
<feature type="binding site" evidence="11">
    <location>
        <position position="164"/>
    </location>
    <ligand>
        <name>ATP</name>
        <dbReference type="ChEBI" id="CHEBI:30616"/>
    </ligand>
</feature>
<dbReference type="InterPro" id="IPR000417">
    <property type="entry name" value="Hyethyz_kinase"/>
</dbReference>
<dbReference type="EMBL" id="CP037940">
    <property type="protein sequence ID" value="QBO37419.1"/>
    <property type="molecule type" value="Genomic_DNA"/>
</dbReference>
<dbReference type="PRINTS" id="PR01099">
    <property type="entry name" value="HYETHTZKNASE"/>
</dbReference>
<evidence type="ECO:0000256" key="5">
    <source>
        <dbReference type="ARBA" id="ARBA00022723"/>
    </source>
</evidence>
<gene>
    <name evidence="11 12" type="primary">thiM</name>
    <name evidence="12" type="ORF">EQG49_13530</name>
</gene>
<accession>A0A4P6YWX9</accession>
<dbReference type="HAMAP" id="MF_00228">
    <property type="entry name" value="Thz_kinase"/>
    <property type="match status" value="1"/>
</dbReference>
<dbReference type="EC" id="2.7.1.50" evidence="11"/>
<evidence type="ECO:0000256" key="10">
    <source>
        <dbReference type="ARBA" id="ARBA00022977"/>
    </source>
</evidence>
<evidence type="ECO:0000256" key="3">
    <source>
        <dbReference type="ARBA" id="ARBA00004868"/>
    </source>
</evidence>
<dbReference type="SUPFAM" id="SSF53613">
    <property type="entry name" value="Ribokinase-like"/>
    <property type="match status" value="1"/>
</dbReference>
<protein>
    <recommendedName>
        <fullName evidence="11">Hydroxyethylthiazole kinase</fullName>
        <ecNumber evidence="11">2.7.1.50</ecNumber>
    </recommendedName>
    <alternativeName>
        <fullName evidence="11">4-methyl-5-beta-hydroxyethylthiazole kinase</fullName>
        <shortName evidence="11">TH kinase</shortName>
        <shortName evidence="11">Thz kinase</shortName>
    </alternativeName>
</protein>
<evidence type="ECO:0000256" key="8">
    <source>
        <dbReference type="ARBA" id="ARBA00022840"/>
    </source>
</evidence>
<dbReference type="NCBIfam" id="NF006830">
    <property type="entry name" value="PRK09355.1"/>
    <property type="match status" value="1"/>
</dbReference>
<dbReference type="CDD" id="cd01170">
    <property type="entry name" value="THZ_kinase"/>
    <property type="match status" value="1"/>
</dbReference>
<keyword evidence="9 11" id="KW-0460">Magnesium</keyword>
<feature type="binding site" evidence="11">
    <location>
        <position position="42"/>
    </location>
    <ligand>
        <name>substrate</name>
    </ligand>
</feature>
<evidence type="ECO:0000256" key="11">
    <source>
        <dbReference type="HAMAP-Rule" id="MF_00228"/>
    </source>
</evidence>
<proteinExistence type="inferred from homology"/>
<dbReference type="GO" id="GO:0009229">
    <property type="term" value="P:thiamine diphosphate biosynthetic process"/>
    <property type="evidence" value="ECO:0007669"/>
    <property type="project" value="UniProtKB-UniRule"/>
</dbReference>
<keyword evidence="13" id="KW-1185">Reference proteome</keyword>
<dbReference type="Gene3D" id="3.40.1190.20">
    <property type="match status" value="1"/>
</dbReference>
<evidence type="ECO:0000313" key="13">
    <source>
        <dbReference type="Proteomes" id="UP000292886"/>
    </source>
</evidence>
<reference evidence="13" key="1">
    <citation type="submission" date="2019-03" db="EMBL/GenBank/DDBJ databases">
        <title>Weissella sp. 26KH-42 Genome sequencing.</title>
        <authorList>
            <person name="Heo J."/>
            <person name="Kim S.-J."/>
            <person name="Kim J.-S."/>
            <person name="Hong S.-B."/>
            <person name="Kwon S.-W."/>
        </authorList>
    </citation>
    <scope>NUCLEOTIDE SEQUENCE [LARGE SCALE GENOMIC DNA]</scope>
    <source>
        <strain evidence="13">26KH-42</strain>
    </source>
</reference>